<dbReference type="EMBL" id="AP003907">
    <property type="protein sequence ID" value="BAD05245.1"/>
    <property type="molecule type" value="Genomic_DNA"/>
</dbReference>
<evidence type="ECO:0000313" key="1">
    <source>
        <dbReference type="EMBL" id="BAD05245.1"/>
    </source>
</evidence>
<dbReference type="Proteomes" id="UP000000763">
    <property type="component" value="Chromosome 8"/>
</dbReference>
<protein>
    <submittedName>
        <fullName evidence="1">Uncharacterized protein</fullName>
    </submittedName>
</protein>
<organism evidence="1 2">
    <name type="scientific">Oryza sativa subsp. japonica</name>
    <name type="common">Rice</name>
    <dbReference type="NCBI Taxonomy" id="39947"/>
    <lineage>
        <taxon>Eukaryota</taxon>
        <taxon>Viridiplantae</taxon>
        <taxon>Streptophyta</taxon>
        <taxon>Embryophyta</taxon>
        <taxon>Tracheophyta</taxon>
        <taxon>Spermatophyta</taxon>
        <taxon>Magnoliopsida</taxon>
        <taxon>Liliopsida</taxon>
        <taxon>Poales</taxon>
        <taxon>Poaceae</taxon>
        <taxon>BOP clade</taxon>
        <taxon>Oryzoideae</taxon>
        <taxon>Oryzeae</taxon>
        <taxon>Oryzinae</taxon>
        <taxon>Oryza</taxon>
        <taxon>Oryza sativa</taxon>
    </lineage>
</organism>
<dbReference type="AlphaFoldDB" id="Q6ZJQ1"/>
<accession>Q6ZJQ1</accession>
<reference evidence="2" key="1">
    <citation type="journal article" date="2005" name="Nature">
        <title>The map-based sequence of the rice genome.</title>
        <authorList>
            <consortium name="International rice genome sequencing project (IRGSP)"/>
            <person name="Matsumoto T."/>
            <person name="Wu J."/>
            <person name="Kanamori H."/>
            <person name="Katayose Y."/>
            <person name="Fujisawa M."/>
            <person name="Namiki N."/>
            <person name="Mizuno H."/>
            <person name="Yamamoto K."/>
            <person name="Antonio B.A."/>
            <person name="Baba T."/>
            <person name="Sakata K."/>
            <person name="Nagamura Y."/>
            <person name="Aoki H."/>
            <person name="Arikawa K."/>
            <person name="Arita K."/>
            <person name="Bito T."/>
            <person name="Chiden Y."/>
            <person name="Fujitsuka N."/>
            <person name="Fukunaka R."/>
            <person name="Hamada M."/>
            <person name="Harada C."/>
            <person name="Hayashi A."/>
            <person name="Hijishita S."/>
            <person name="Honda M."/>
            <person name="Hosokawa S."/>
            <person name="Ichikawa Y."/>
            <person name="Idonuma A."/>
            <person name="Iijima M."/>
            <person name="Ikeda M."/>
            <person name="Ikeno M."/>
            <person name="Ito K."/>
            <person name="Ito S."/>
            <person name="Ito T."/>
            <person name="Ito Y."/>
            <person name="Ito Y."/>
            <person name="Iwabuchi A."/>
            <person name="Kamiya K."/>
            <person name="Karasawa W."/>
            <person name="Kurita K."/>
            <person name="Katagiri S."/>
            <person name="Kikuta A."/>
            <person name="Kobayashi H."/>
            <person name="Kobayashi N."/>
            <person name="Machita K."/>
            <person name="Maehara T."/>
            <person name="Masukawa M."/>
            <person name="Mizubayashi T."/>
            <person name="Mukai Y."/>
            <person name="Nagasaki H."/>
            <person name="Nagata Y."/>
            <person name="Naito S."/>
            <person name="Nakashima M."/>
            <person name="Nakama Y."/>
            <person name="Nakamichi Y."/>
            <person name="Nakamura M."/>
            <person name="Meguro A."/>
            <person name="Negishi M."/>
            <person name="Ohta I."/>
            <person name="Ohta T."/>
            <person name="Okamoto M."/>
            <person name="Ono N."/>
            <person name="Saji S."/>
            <person name="Sakaguchi M."/>
            <person name="Sakai K."/>
            <person name="Shibata M."/>
            <person name="Shimokawa T."/>
            <person name="Song J."/>
            <person name="Takazaki Y."/>
            <person name="Terasawa K."/>
            <person name="Tsugane M."/>
            <person name="Tsuji K."/>
            <person name="Ueda S."/>
            <person name="Waki K."/>
            <person name="Yamagata H."/>
            <person name="Yamamoto M."/>
            <person name="Yamamoto S."/>
            <person name="Yamane H."/>
            <person name="Yoshiki S."/>
            <person name="Yoshihara R."/>
            <person name="Yukawa K."/>
            <person name="Zhong H."/>
            <person name="Yano M."/>
            <person name="Yuan Q."/>
            <person name="Ouyang S."/>
            <person name="Liu J."/>
            <person name="Jones K.M."/>
            <person name="Gansberger K."/>
            <person name="Moffat K."/>
            <person name="Hill J."/>
            <person name="Bera J."/>
            <person name="Fadrosh D."/>
            <person name="Jin S."/>
            <person name="Johri S."/>
            <person name="Kim M."/>
            <person name="Overton L."/>
            <person name="Reardon M."/>
            <person name="Tsitrin T."/>
            <person name="Vuong H."/>
            <person name="Weaver B."/>
            <person name="Ciecko A."/>
            <person name="Tallon L."/>
            <person name="Jackson J."/>
            <person name="Pai G."/>
            <person name="Aken S.V."/>
            <person name="Utterback T."/>
            <person name="Reidmuller S."/>
            <person name="Feldblyum T."/>
            <person name="Hsiao J."/>
            <person name="Zismann V."/>
            <person name="Iobst S."/>
            <person name="de Vazeille A.R."/>
            <person name="Buell C.R."/>
            <person name="Ying K."/>
            <person name="Li Y."/>
            <person name="Lu T."/>
            <person name="Huang Y."/>
            <person name="Zhao Q."/>
            <person name="Feng Q."/>
            <person name="Zhang L."/>
            <person name="Zhu J."/>
            <person name="Weng Q."/>
            <person name="Mu J."/>
            <person name="Lu Y."/>
            <person name="Fan D."/>
            <person name="Liu Y."/>
            <person name="Guan J."/>
            <person name="Zhang Y."/>
            <person name="Yu S."/>
            <person name="Liu X."/>
            <person name="Zhang Y."/>
            <person name="Hong G."/>
            <person name="Han B."/>
            <person name="Choisne N."/>
            <person name="Demange N."/>
            <person name="Orjeda G."/>
            <person name="Samain S."/>
            <person name="Cattolico L."/>
            <person name="Pelletier E."/>
            <person name="Couloux A."/>
            <person name="Segurens B."/>
            <person name="Wincker P."/>
            <person name="D'Hont A."/>
            <person name="Scarpelli C."/>
            <person name="Weissenbach J."/>
            <person name="Salanoubat M."/>
            <person name="Quetier F."/>
            <person name="Yu Y."/>
            <person name="Kim H.R."/>
            <person name="Rambo T."/>
            <person name="Currie J."/>
            <person name="Collura K."/>
            <person name="Luo M."/>
            <person name="Yang T."/>
            <person name="Ammiraju J.S.S."/>
            <person name="Engler F."/>
            <person name="Soderlund C."/>
            <person name="Wing R.A."/>
            <person name="Palmer L.E."/>
            <person name="de la Bastide M."/>
            <person name="Spiegel L."/>
            <person name="Nascimento L."/>
            <person name="Zutavern T."/>
            <person name="O'Shaughnessy A."/>
            <person name="Dike S."/>
            <person name="Dedhia N."/>
            <person name="Preston R."/>
            <person name="Balija V."/>
            <person name="McCombie W.R."/>
            <person name="Chow T."/>
            <person name="Chen H."/>
            <person name="Chung M."/>
            <person name="Chen C."/>
            <person name="Shaw J."/>
            <person name="Wu H."/>
            <person name="Hsiao K."/>
            <person name="Chao Y."/>
            <person name="Chu M."/>
            <person name="Cheng C."/>
            <person name="Hour A."/>
            <person name="Lee P."/>
            <person name="Lin S."/>
            <person name="Lin Y."/>
            <person name="Liou J."/>
            <person name="Liu S."/>
            <person name="Hsing Y."/>
            <person name="Raghuvanshi S."/>
            <person name="Mohanty A."/>
            <person name="Bharti A.K."/>
            <person name="Gaur A."/>
            <person name="Gupta V."/>
            <person name="Kumar D."/>
            <person name="Ravi V."/>
            <person name="Vij S."/>
            <person name="Kapur A."/>
            <person name="Khurana P."/>
            <person name="Khurana P."/>
            <person name="Khurana J.P."/>
            <person name="Tyagi A.K."/>
            <person name="Gaikwad K."/>
            <person name="Singh A."/>
            <person name="Dalal V."/>
            <person name="Srivastava S."/>
            <person name="Dixit A."/>
            <person name="Pal A.K."/>
            <person name="Ghazi I.A."/>
            <person name="Yadav M."/>
            <person name="Pandit A."/>
            <person name="Bhargava A."/>
            <person name="Sureshbabu K."/>
            <person name="Batra K."/>
            <person name="Sharma T.R."/>
            <person name="Mohapatra T."/>
            <person name="Singh N.K."/>
            <person name="Messing J."/>
            <person name="Nelson A.B."/>
            <person name="Fuks G."/>
            <person name="Kavchok S."/>
            <person name="Keizer G."/>
            <person name="Linton E."/>
            <person name="Llaca V."/>
            <person name="Song R."/>
            <person name="Tanyolac B."/>
            <person name="Young S."/>
            <person name="Ho-Il K."/>
            <person name="Hahn J.H."/>
            <person name="Sangsakoo G."/>
            <person name="Vanavichit A."/>
            <person name="de Mattos Luiz.A.T."/>
            <person name="Zimmer P.D."/>
            <person name="Malone G."/>
            <person name="Dellagostin O."/>
            <person name="de Oliveira A.C."/>
            <person name="Bevan M."/>
            <person name="Bancroft I."/>
            <person name="Minx P."/>
            <person name="Cordum H."/>
            <person name="Wilson R."/>
            <person name="Cheng Z."/>
            <person name="Jin W."/>
            <person name="Jiang J."/>
            <person name="Leong S.A."/>
            <person name="Iwama H."/>
            <person name="Gojobori T."/>
            <person name="Itoh T."/>
            <person name="Niimura Y."/>
            <person name="Fujii Y."/>
            <person name="Habara T."/>
            <person name="Sakai H."/>
            <person name="Sato Y."/>
            <person name="Wilson G."/>
            <person name="Kumar K."/>
            <person name="McCouch S."/>
            <person name="Juretic N."/>
            <person name="Hoen D."/>
            <person name="Wright S."/>
            <person name="Bruskiewich R."/>
            <person name="Bureau T."/>
            <person name="Miyao A."/>
            <person name="Hirochika H."/>
            <person name="Nishikawa T."/>
            <person name="Kadowaki K."/>
            <person name="Sugiura M."/>
            <person name="Burr B."/>
            <person name="Sasaki T."/>
        </authorList>
    </citation>
    <scope>NUCLEOTIDE SEQUENCE [LARGE SCALE GENOMIC DNA]</scope>
    <source>
        <strain evidence="2">cv. Nipponbare</strain>
    </source>
</reference>
<name>Q6ZJQ1_ORYSJ</name>
<reference evidence="2" key="2">
    <citation type="journal article" date="2008" name="Nucleic Acids Res.">
        <title>The rice annotation project database (RAP-DB): 2008 update.</title>
        <authorList>
            <consortium name="The rice annotation project (RAP)"/>
        </authorList>
    </citation>
    <scope>GENOME REANNOTATION</scope>
    <source>
        <strain evidence="2">cv. Nipponbare</strain>
    </source>
</reference>
<proteinExistence type="predicted"/>
<gene>
    <name evidence="1" type="primary">OJ1217_D10.18</name>
</gene>
<evidence type="ECO:0000313" key="2">
    <source>
        <dbReference type="Proteomes" id="UP000000763"/>
    </source>
</evidence>
<sequence>MVIADAKKILGSSLPRKKAKRPTLLLSETSVKAFDHDIIEVGSSVSTIHAPKVVTVAVAIEANETAWQVALTVETMPSMPWWTGEEEVASLPPQVEISTDMVISEADGVLDLTPEQVIALCGGISWRQLQRASMQRPSSTHGIHCLPSWGGSCVPETWWRSGWMWRHRSGPPCLGMTLAMVVVKASIKRGGSDAATQHAERLRLDEIIALGGGVSVIGGEMVVGCSYRGGPPVPGEEALS</sequence>